<keyword evidence="1" id="KW-0479">Metal-binding</keyword>
<protein>
    <submittedName>
        <fullName evidence="3">Uncharacterized protein</fullName>
    </submittedName>
</protein>
<dbReference type="GO" id="GO:0005737">
    <property type="term" value="C:cytoplasm"/>
    <property type="evidence" value="ECO:0007669"/>
    <property type="project" value="TreeGrafter"/>
</dbReference>
<dbReference type="PANTHER" id="PTHR28657:SF11">
    <property type="entry name" value="INDOLEAMINE 2,3-DIOXYGENASE"/>
    <property type="match status" value="1"/>
</dbReference>
<dbReference type="GO" id="GO:0046872">
    <property type="term" value="F:metal ion binding"/>
    <property type="evidence" value="ECO:0007669"/>
    <property type="project" value="UniProtKB-KW"/>
</dbReference>
<dbReference type="GO" id="GO:0019441">
    <property type="term" value="P:L-tryptophan catabolic process to kynurenine"/>
    <property type="evidence" value="ECO:0007669"/>
    <property type="project" value="InterPro"/>
</dbReference>
<dbReference type="Proteomes" id="UP000241118">
    <property type="component" value="Unassembled WGS sequence"/>
</dbReference>
<dbReference type="InterPro" id="IPR000898">
    <property type="entry name" value="Indolamine_dOase"/>
</dbReference>
<dbReference type="GO" id="GO:0033754">
    <property type="term" value="F:indoleamine 2,3-dioxygenase activity"/>
    <property type="evidence" value="ECO:0007669"/>
    <property type="project" value="TreeGrafter"/>
</dbReference>
<organism evidence="3 4">
    <name type="scientific">Saccharothrix carnea</name>
    <dbReference type="NCBI Taxonomy" id="1280637"/>
    <lineage>
        <taxon>Bacteria</taxon>
        <taxon>Bacillati</taxon>
        <taxon>Actinomycetota</taxon>
        <taxon>Actinomycetes</taxon>
        <taxon>Pseudonocardiales</taxon>
        <taxon>Pseudonocardiaceae</taxon>
        <taxon>Saccharothrix</taxon>
    </lineage>
</organism>
<dbReference type="AlphaFoldDB" id="A0A2P8I2H1"/>
<sequence length="480" mass="53744">MREFYVIDHPMSPERKTVPLSRLSPEVPPASRRILGARPLEVPLLVLREERRSNSVLALEMPGEPVPDYDELGPFSSVSSLASTETGFLQTRVPVFHFPGPLGRVADLCREAGAEIVRHDEVGFRLWFETNVEKFPPIAELRRHAEQLSHEQLEALLVPLIYLNHLWRQGNPENEPALGPSAMPDPLHELLTHVAAEVGTIPRFSQIVMTMMAWQLDGSSDGEPITHGDLVSLDRMRHPFWLDDGNQSELDLYRSFFAVEAFGVPLYGWGAYALECAATDDRAGGALALTMVRAALRNVYTYTKMLIPRIDAHQFRRLQVTYGWVGDEVNGVASGYQLPFMLMLDALFHVNYQHDGVVAARANNLRFVPEHWKRFFRMVYNRQPSLKTWVADAGDADLEAAYLGCVQLFSLFRQMHRHLGGQVIKGGTTTGRIFADHQDNYVNFMDEMAALVADTTATGDLSVPVTPDSPTAAASRGELR</sequence>
<dbReference type="SUPFAM" id="SSF140959">
    <property type="entry name" value="Indolic compounds 2,3-dioxygenase-like"/>
    <property type="match status" value="1"/>
</dbReference>
<gene>
    <name evidence="3" type="ORF">B0I31_112125</name>
</gene>
<keyword evidence="2" id="KW-0408">Iron</keyword>
<dbReference type="InterPro" id="IPR037217">
    <property type="entry name" value="Trp/Indoleamine_2_3_dOase-like"/>
</dbReference>
<name>A0A2P8I2H1_SACCR</name>
<evidence type="ECO:0000313" key="3">
    <source>
        <dbReference type="EMBL" id="PSL52656.1"/>
    </source>
</evidence>
<comment type="caution">
    <text evidence="3">The sequence shown here is derived from an EMBL/GenBank/DDBJ whole genome shotgun (WGS) entry which is preliminary data.</text>
</comment>
<dbReference type="Gene3D" id="1.20.58.480">
    <property type="match status" value="1"/>
</dbReference>
<evidence type="ECO:0000256" key="2">
    <source>
        <dbReference type="ARBA" id="ARBA00023004"/>
    </source>
</evidence>
<dbReference type="GO" id="GO:0020037">
    <property type="term" value="F:heme binding"/>
    <property type="evidence" value="ECO:0007669"/>
    <property type="project" value="InterPro"/>
</dbReference>
<proteinExistence type="predicted"/>
<evidence type="ECO:0000313" key="4">
    <source>
        <dbReference type="Proteomes" id="UP000241118"/>
    </source>
</evidence>
<dbReference type="PANTHER" id="PTHR28657">
    <property type="entry name" value="INDOLEAMINE 2,3-DIOXYGENASE"/>
    <property type="match status" value="1"/>
</dbReference>
<dbReference type="EMBL" id="PYAX01000012">
    <property type="protein sequence ID" value="PSL52656.1"/>
    <property type="molecule type" value="Genomic_DNA"/>
</dbReference>
<accession>A0A2P8I2H1</accession>
<reference evidence="3 4" key="1">
    <citation type="submission" date="2018-03" db="EMBL/GenBank/DDBJ databases">
        <title>Genomic Encyclopedia of Type Strains, Phase III (KMG-III): the genomes of soil and plant-associated and newly described type strains.</title>
        <authorList>
            <person name="Whitman W."/>
        </authorList>
    </citation>
    <scope>NUCLEOTIDE SEQUENCE [LARGE SCALE GENOMIC DNA]</scope>
    <source>
        <strain evidence="3 4">CGMCC 4.7097</strain>
    </source>
</reference>
<evidence type="ECO:0000256" key="1">
    <source>
        <dbReference type="ARBA" id="ARBA00022723"/>
    </source>
</evidence>
<keyword evidence="4" id="KW-1185">Reference proteome</keyword>